<gene>
    <name evidence="2" type="ORF">BWK59_05855</name>
</gene>
<dbReference type="Proteomes" id="UP000197768">
    <property type="component" value="Unassembled WGS sequence"/>
</dbReference>
<dbReference type="AlphaFoldDB" id="A0A2D0AIP4"/>
<name>A0A2D0AIP4_9FLAO</name>
<evidence type="ECO:0000313" key="2">
    <source>
        <dbReference type="EMBL" id="OWP84347.1"/>
    </source>
</evidence>
<dbReference type="EMBL" id="MTCZ01000041">
    <property type="protein sequence ID" value="OWP84347.1"/>
    <property type="molecule type" value="Genomic_DNA"/>
</dbReference>
<dbReference type="RefSeq" id="WP_088391966.1">
    <property type="nucleotide sequence ID" value="NZ_MTCZ01000041.1"/>
</dbReference>
<protein>
    <submittedName>
        <fullName evidence="2">Uncharacterized protein</fullName>
    </submittedName>
</protein>
<feature type="compositionally biased region" description="Basic and acidic residues" evidence="1">
    <location>
        <begin position="10"/>
        <end position="21"/>
    </location>
</feature>
<accession>A0A2D0AIP4</accession>
<proteinExistence type="predicted"/>
<comment type="caution">
    <text evidence="2">The sequence shown here is derived from an EMBL/GenBank/DDBJ whole genome shotgun (WGS) entry which is preliminary data.</text>
</comment>
<feature type="region of interest" description="Disordered" evidence="1">
    <location>
        <begin position="1"/>
        <end position="21"/>
    </location>
</feature>
<reference evidence="2 3" key="1">
    <citation type="journal article" date="2017" name="Infect. Genet. Evol.">
        <title>Comparative genome analysis of fish pathogen Flavobacterium columnare reveals extensive sequence diversity within the species.</title>
        <authorList>
            <person name="Kayansamruaj P."/>
            <person name="Dong H.T."/>
            <person name="Hirono I."/>
            <person name="Kondo H."/>
            <person name="Senapin S."/>
            <person name="Rodkhum C."/>
        </authorList>
    </citation>
    <scope>NUCLEOTIDE SEQUENCE [LARGE SCALE GENOMIC DNA]</scope>
    <source>
        <strain evidence="2 3">1215</strain>
    </source>
</reference>
<evidence type="ECO:0000256" key="1">
    <source>
        <dbReference type="SAM" id="MobiDB-lite"/>
    </source>
</evidence>
<evidence type="ECO:0000313" key="3">
    <source>
        <dbReference type="Proteomes" id="UP000197768"/>
    </source>
</evidence>
<sequence length="134" mass="15567">MNKSNANPFAERKAKGEQKVKQEPKVVENKLEAFIERFGQTQLDEWKHLYGNRLLIYLKLDNFLAVLRPPTAEDLGEYLMSVGTVGMNKAVLMIVETLWLDGDYELIQDEDNFMFVFLQVNNFLEGKKGEFFRA</sequence>
<organism evidence="2 3">
    <name type="scientific">Flavobacterium davisii</name>
    <dbReference type="NCBI Taxonomy" id="2906077"/>
    <lineage>
        <taxon>Bacteria</taxon>
        <taxon>Pseudomonadati</taxon>
        <taxon>Bacteroidota</taxon>
        <taxon>Flavobacteriia</taxon>
        <taxon>Flavobacteriales</taxon>
        <taxon>Flavobacteriaceae</taxon>
        <taxon>Flavobacterium</taxon>
    </lineage>
</organism>